<evidence type="ECO:0000256" key="9">
    <source>
        <dbReference type="SAM" id="MobiDB-lite"/>
    </source>
</evidence>
<accession>A0A8B8LE35</accession>
<dbReference type="Pfam" id="PF07526">
    <property type="entry name" value="POX"/>
    <property type="match status" value="1"/>
</dbReference>
<comment type="similarity">
    <text evidence="2">Belongs to the TALE/BELL homeobox family.</text>
</comment>
<evidence type="ECO:0000256" key="7">
    <source>
        <dbReference type="ARBA" id="ARBA00023242"/>
    </source>
</evidence>
<proteinExistence type="inferred from homology"/>
<evidence type="ECO:0000259" key="10">
    <source>
        <dbReference type="PROSITE" id="PS50071"/>
    </source>
</evidence>
<reference evidence="11" key="1">
    <citation type="journal article" date="2019" name="Toxins">
        <title>Detection of Abrin-Like and Prepropulchellin-Like Toxin Genes and Transcripts Using Whole Genome Sequencing and Full-Length Transcript Sequencing of Abrus precatorius.</title>
        <authorList>
            <person name="Hovde B.T."/>
            <person name="Daligault H.E."/>
            <person name="Hanschen E.R."/>
            <person name="Kunde Y.A."/>
            <person name="Johnson M.B."/>
            <person name="Starkenburg S.R."/>
            <person name="Johnson S.L."/>
        </authorList>
    </citation>
    <scope>NUCLEOTIDE SEQUENCE [LARGE SCALE GENOMIC DNA]</scope>
</reference>
<dbReference type="AlphaFoldDB" id="A0A8B8LE35"/>
<dbReference type="Proteomes" id="UP000694853">
    <property type="component" value="Unplaced"/>
</dbReference>
<dbReference type="GO" id="GO:0003677">
    <property type="term" value="F:DNA binding"/>
    <property type="evidence" value="ECO:0007669"/>
    <property type="project" value="UniProtKB-UniRule"/>
</dbReference>
<evidence type="ECO:0000256" key="5">
    <source>
        <dbReference type="ARBA" id="ARBA00023155"/>
    </source>
</evidence>
<organism evidence="11 12">
    <name type="scientific">Abrus precatorius</name>
    <name type="common">Indian licorice</name>
    <name type="synonym">Glycine abrus</name>
    <dbReference type="NCBI Taxonomy" id="3816"/>
    <lineage>
        <taxon>Eukaryota</taxon>
        <taxon>Viridiplantae</taxon>
        <taxon>Streptophyta</taxon>
        <taxon>Embryophyta</taxon>
        <taxon>Tracheophyta</taxon>
        <taxon>Spermatophyta</taxon>
        <taxon>Magnoliopsida</taxon>
        <taxon>eudicotyledons</taxon>
        <taxon>Gunneridae</taxon>
        <taxon>Pentapetalae</taxon>
        <taxon>rosids</taxon>
        <taxon>fabids</taxon>
        <taxon>Fabales</taxon>
        <taxon>Fabaceae</taxon>
        <taxon>Papilionoideae</taxon>
        <taxon>50 kb inversion clade</taxon>
        <taxon>NPAAA clade</taxon>
        <taxon>indigoferoid/millettioid clade</taxon>
        <taxon>Abreae</taxon>
        <taxon>Abrus</taxon>
    </lineage>
</organism>
<keyword evidence="4 8" id="KW-0238">DNA-binding</keyword>
<evidence type="ECO:0000313" key="11">
    <source>
        <dbReference type="Proteomes" id="UP000694853"/>
    </source>
</evidence>
<feature type="compositionally biased region" description="Polar residues" evidence="9">
    <location>
        <begin position="464"/>
        <end position="477"/>
    </location>
</feature>
<dbReference type="PANTHER" id="PTHR11850">
    <property type="entry name" value="HOMEOBOX PROTEIN TRANSCRIPTION FACTORS"/>
    <property type="match status" value="1"/>
</dbReference>
<dbReference type="Pfam" id="PF05920">
    <property type="entry name" value="Homeobox_KN"/>
    <property type="match status" value="1"/>
</dbReference>
<evidence type="ECO:0000313" key="12">
    <source>
        <dbReference type="RefSeq" id="XP_027354606.1"/>
    </source>
</evidence>
<dbReference type="KEGG" id="aprc:113864742"/>
<feature type="region of interest" description="Disordered" evidence="9">
    <location>
        <begin position="135"/>
        <end position="161"/>
    </location>
</feature>
<dbReference type="CDD" id="cd00086">
    <property type="entry name" value="homeodomain"/>
    <property type="match status" value="1"/>
</dbReference>
<evidence type="ECO:0000256" key="8">
    <source>
        <dbReference type="PROSITE-ProRule" id="PRU00108"/>
    </source>
</evidence>
<dbReference type="SUPFAM" id="SSF46689">
    <property type="entry name" value="Homeodomain-like"/>
    <property type="match status" value="1"/>
</dbReference>
<dbReference type="OrthoDB" id="10056939at2759"/>
<dbReference type="GeneID" id="113864742"/>
<evidence type="ECO:0000256" key="1">
    <source>
        <dbReference type="ARBA" id="ARBA00004123"/>
    </source>
</evidence>
<keyword evidence="5 8" id="KW-0371">Homeobox</keyword>
<dbReference type="GO" id="GO:0005634">
    <property type="term" value="C:nucleus"/>
    <property type="evidence" value="ECO:0007669"/>
    <property type="project" value="UniProtKB-SubCell"/>
</dbReference>
<dbReference type="InterPro" id="IPR008422">
    <property type="entry name" value="KN_HD"/>
</dbReference>
<feature type="region of interest" description="Disordered" evidence="9">
    <location>
        <begin position="225"/>
        <end position="249"/>
    </location>
</feature>
<evidence type="ECO:0000313" key="13">
    <source>
        <dbReference type="RefSeq" id="XP_027354607.1"/>
    </source>
</evidence>
<evidence type="ECO:0000256" key="4">
    <source>
        <dbReference type="ARBA" id="ARBA00023125"/>
    </source>
</evidence>
<feature type="compositionally biased region" description="Polar residues" evidence="9">
    <location>
        <begin position="232"/>
        <end position="246"/>
    </location>
</feature>
<dbReference type="Gene3D" id="1.10.10.60">
    <property type="entry name" value="Homeodomain-like"/>
    <property type="match status" value="1"/>
</dbReference>
<feature type="region of interest" description="Disordered" evidence="9">
    <location>
        <begin position="200"/>
        <end position="219"/>
    </location>
</feature>
<feature type="domain" description="Homeobox" evidence="10">
    <location>
        <begin position="366"/>
        <end position="429"/>
    </location>
</feature>
<dbReference type="InterPro" id="IPR009057">
    <property type="entry name" value="Homeodomain-like_sf"/>
</dbReference>
<dbReference type="InterPro" id="IPR050224">
    <property type="entry name" value="TALE_homeobox"/>
</dbReference>
<feature type="compositionally biased region" description="Polar residues" evidence="9">
    <location>
        <begin position="145"/>
        <end position="157"/>
    </location>
</feature>
<name>A0A8B8LE35_ABRPR</name>
<feature type="region of interest" description="Disordered" evidence="9">
    <location>
        <begin position="441"/>
        <end position="494"/>
    </location>
</feature>
<feature type="DNA-binding region" description="Homeobox" evidence="8">
    <location>
        <begin position="368"/>
        <end position="430"/>
    </location>
</feature>
<dbReference type="SMART" id="SM00574">
    <property type="entry name" value="POX"/>
    <property type="match status" value="1"/>
</dbReference>
<dbReference type="SMART" id="SM00389">
    <property type="entry name" value="HOX"/>
    <property type="match status" value="1"/>
</dbReference>
<evidence type="ECO:0000256" key="3">
    <source>
        <dbReference type="ARBA" id="ARBA00023015"/>
    </source>
</evidence>
<dbReference type="RefSeq" id="XP_027354606.1">
    <property type="nucleotide sequence ID" value="XM_027498805.1"/>
</dbReference>
<reference evidence="12 13" key="2">
    <citation type="submission" date="2025-04" db="UniProtKB">
        <authorList>
            <consortium name="RefSeq"/>
        </authorList>
    </citation>
    <scope>IDENTIFICATION</scope>
    <source>
        <tissue evidence="12 13">Young leaves</tissue>
    </source>
</reference>
<dbReference type="PROSITE" id="PS50071">
    <property type="entry name" value="HOMEOBOX_2"/>
    <property type="match status" value="1"/>
</dbReference>
<dbReference type="InterPro" id="IPR001356">
    <property type="entry name" value="HD"/>
</dbReference>
<gene>
    <name evidence="12 13" type="primary">LOC113864742</name>
</gene>
<dbReference type="InterPro" id="IPR006563">
    <property type="entry name" value="POX_dom"/>
</dbReference>
<protein>
    <submittedName>
        <fullName evidence="12 13">BEL1-like homeodomain protein 6 isoform X1</fullName>
    </submittedName>
</protein>
<keyword evidence="11" id="KW-1185">Reference proteome</keyword>
<comment type="subcellular location">
    <subcellularLocation>
        <location evidence="1 8">Nucleus</location>
    </subcellularLocation>
</comment>
<keyword evidence="6" id="KW-0804">Transcription</keyword>
<dbReference type="GO" id="GO:0006355">
    <property type="term" value="P:regulation of DNA-templated transcription"/>
    <property type="evidence" value="ECO:0007669"/>
    <property type="project" value="InterPro"/>
</dbReference>
<sequence length="647" mass="70980">MATYYSSSCSSNQRDAVPILCRRDPLPNSYPDTLYVNSASYSQTFSANSQQQNNCFVIPSLGASHSTPQQEEILANVSGFQTLQAQGLSLSLGTQMPSGVQMPSIHDRNQSSSFDSFLATNPSILGNGAYKSGLSRNDGMRHSENFPSGSPEVSQDLNRGDFSLHGMSSLGRTVPNSKYLKAAQQLLDEVVDIRKAIKRPGMMRSHSTHGNCRKNSREDDELLEYEGPSANGVPNSQASASNSSCELSHADKQDLHNKLTKLLSMLDEVDSGYKQYYHQMQIVVSSFDVIAGSGAAKPYTALALQTISRHFRCLHDAITGQISAIQKNLGEQDASGSNKGVGIARLRYVDQQIRQQRALQQLGMTQHAWRPQKGLPDSSVSILRAWLFEHFLHPYPKDSDKIMLARQTGLTRSQVSNWFINARVRLWKPMIEEMYKQENCDADMNSSSSSENASKVTKSDVKTSNDMGDDSQQSQSPIIADKNHSGGQPKDPRYDQVLDTEIMASTGLTSLIYGGHETETEYRSLKLTEEQKPNLDDCGLFSDDMAVLSDGANNRFVAAGLTCQMSEFGRFKSGSGVSLTLGLQHCERGNFLPGETHLGLVSMREDDIYNAAAASTIGADTAELECIGAGNQQQRFSSPCILHDFEV</sequence>
<keyword evidence="7 8" id="KW-0539">Nucleus</keyword>
<evidence type="ECO:0000256" key="2">
    <source>
        <dbReference type="ARBA" id="ARBA00006454"/>
    </source>
</evidence>
<keyword evidence="3" id="KW-0805">Transcription regulation</keyword>
<evidence type="ECO:0000256" key="6">
    <source>
        <dbReference type="ARBA" id="ARBA00023163"/>
    </source>
</evidence>
<dbReference type="RefSeq" id="XP_027354607.1">
    <property type="nucleotide sequence ID" value="XM_027498806.1"/>
</dbReference>